<accession>A0ABN9G6X8</accession>
<organism evidence="2 3">
    <name type="scientific">Staurois parvus</name>
    <dbReference type="NCBI Taxonomy" id="386267"/>
    <lineage>
        <taxon>Eukaryota</taxon>
        <taxon>Metazoa</taxon>
        <taxon>Chordata</taxon>
        <taxon>Craniata</taxon>
        <taxon>Vertebrata</taxon>
        <taxon>Euteleostomi</taxon>
        <taxon>Amphibia</taxon>
        <taxon>Batrachia</taxon>
        <taxon>Anura</taxon>
        <taxon>Neobatrachia</taxon>
        <taxon>Ranoidea</taxon>
        <taxon>Ranidae</taxon>
        <taxon>Staurois</taxon>
    </lineage>
</organism>
<name>A0ABN9G6X8_9NEOB</name>
<comment type="caution">
    <text evidence="2">The sequence shown here is derived from an EMBL/GenBank/DDBJ whole genome shotgun (WGS) entry which is preliminary data.</text>
</comment>
<feature type="region of interest" description="Disordered" evidence="1">
    <location>
        <begin position="1"/>
        <end position="64"/>
    </location>
</feature>
<sequence>MGGPLTGTMTHSGILGSSDEEGGTKGPMTRLRASASSYEEVGEPPYTYHKMEPTNSVRRPERGT</sequence>
<evidence type="ECO:0000313" key="2">
    <source>
        <dbReference type="EMBL" id="CAI9605105.1"/>
    </source>
</evidence>
<evidence type="ECO:0000313" key="3">
    <source>
        <dbReference type="Proteomes" id="UP001162483"/>
    </source>
</evidence>
<keyword evidence="3" id="KW-1185">Reference proteome</keyword>
<proteinExistence type="predicted"/>
<reference evidence="2" key="1">
    <citation type="submission" date="2023-05" db="EMBL/GenBank/DDBJ databases">
        <authorList>
            <person name="Stuckert A."/>
        </authorList>
    </citation>
    <scope>NUCLEOTIDE SEQUENCE</scope>
</reference>
<dbReference type="EMBL" id="CATNWA010018075">
    <property type="protein sequence ID" value="CAI9605105.1"/>
    <property type="molecule type" value="Genomic_DNA"/>
</dbReference>
<dbReference type="Proteomes" id="UP001162483">
    <property type="component" value="Unassembled WGS sequence"/>
</dbReference>
<feature type="non-terminal residue" evidence="2">
    <location>
        <position position="64"/>
    </location>
</feature>
<gene>
    <name evidence="2" type="ORF">SPARVUS_LOCUS13550627</name>
</gene>
<evidence type="ECO:0000256" key="1">
    <source>
        <dbReference type="SAM" id="MobiDB-lite"/>
    </source>
</evidence>
<protein>
    <submittedName>
        <fullName evidence="2">Uncharacterized protein</fullName>
    </submittedName>
</protein>